<comment type="caution">
    <text evidence="8">The sequence shown here is derived from an EMBL/GenBank/DDBJ whole genome shotgun (WGS) entry which is preliminary data.</text>
</comment>
<proteinExistence type="inferred from homology"/>
<dbReference type="Proteomes" id="UP000325243">
    <property type="component" value="Unassembled WGS sequence"/>
</dbReference>
<evidence type="ECO:0000256" key="6">
    <source>
        <dbReference type="ARBA" id="ARBA00023098"/>
    </source>
</evidence>
<dbReference type="EC" id="3.1.4.4" evidence="3"/>
<feature type="domain" description="Phospholipase D-like" evidence="7">
    <location>
        <begin position="328"/>
        <end position="395"/>
    </location>
</feature>
<evidence type="ECO:0000256" key="2">
    <source>
        <dbReference type="ARBA" id="ARBA00008664"/>
    </source>
</evidence>
<evidence type="ECO:0000256" key="4">
    <source>
        <dbReference type="ARBA" id="ARBA00022801"/>
    </source>
</evidence>
<dbReference type="PANTHER" id="PTHR43856">
    <property type="entry name" value="CARDIOLIPIN HYDROLASE"/>
    <property type="match status" value="1"/>
</dbReference>
<dbReference type="GO" id="GO:0016042">
    <property type="term" value="P:lipid catabolic process"/>
    <property type="evidence" value="ECO:0007669"/>
    <property type="project" value="UniProtKB-KW"/>
</dbReference>
<gene>
    <name evidence="8" type="ORF">FYC51_06085</name>
</gene>
<protein>
    <recommendedName>
        <fullName evidence="3">phospholipase D</fullName>
        <ecNumber evidence="3">3.1.4.4</ecNumber>
    </recommendedName>
</protein>
<keyword evidence="6" id="KW-0443">Lipid metabolism</keyword>
<keyword evidence="5" id="KW-0442">Lipid degradation</keyword>
<accession>A0A5S4V5E7</accession>
<keyword evidence="9" id="KW-1185">Reference proteome</keyword>
<evidence type="ECO:0000256" key="1">
    <source>
        <dbReference type="ARBA" id="ARBA00000798"/>
    </source>
</evidence>
<evidence type="ECO:0000256" key="5">
    <source>
        <dbReference type="ARBA" id="ARBA00022963"/>
    </source>
</evidence>
<comment type="similarity">
    <text evidence="2">Belongs to the phospholipase D family.</text>
</comment>
<dbReference type="GO" id="GO:0016891">
    <property type="term" value="F:RNA endonuclease activity producing 5'-phosphomonoesters, hydrolytic mechanism"/>
    <property type="evidence" value="ECO:0007669"/>
    <property type="project" value="TreeGrafter"/>
</dbReference>
<name>A0A5S4V5E7_9MICO</name>
<dbReference type="PANTHER" id="PTHR43856:SF1">
    <property type="entry name" value="MITOCHONDRIAL CARDIOLIPIN HYDROLASE"/>
    <property type="match status" value="1"/>
</dbReference>
<evidence type="ECO:0000259" key="7">
    <source>
        <dbReference type="Pfam" id="PF13091"/>
    </source>
</evidence>
<reference evidence="8 9" key="1">
    <citation type="submission" date="2019-08" db="EMBL/GenBank/DDBJ databases">
        <authorList>
            <person name="Hu J."/>
        </authorList>
    </citation>
    <scope>NUCLEOTIDE SEQUENCE [LARGE SCALE GENOMIC DNA]</scope>
    <source>
        <strain evidence="8 9">NEAU-184</strain>
    </source>
</reference>
<feature type="domain" description="Phospholipase D-like" evidence="7">
    <location>
        <begin position="179"/>
        <end position="325"/>
    </location>
</feature>
<dbReference type="Gene3D" id="3.30.870.10">
    <property type="entry name" value="Endonuclease Chain A"/>
    <property type="match status" value="2"/>
</dbReference>
<dbReference type="SUPFAM" id="SSF56024">
    <property type="entry name" value="Phospholipase D/nuclease"/>
    <property type="match status" value="2"/>
</dbReference>
<evidence type="ECO:0000313" key="8">
    <source>
        <dbReference type="EMBL" id="TYL53259.1"/>
    </source>
</evidence>
<comment type="catalytic activity">
    <reaction evidence="1">
        <text>a 1,2-diacyl-sn-glycero-3-phosphocholine + H2O = a 1,2-diacyl-sn-glycero-3-phosphate + choline + H(+)</text>
        <dbReference type="Rhea" id="RHEA:14445"/>
        <dbReference type="ChEBI" id="CHEBI:15354"/>
        <dbReference type="ChEBI" id="CHEBI:15377"/>
        <dbReference type="ChEBI" id="CHEBI:15378"/>
        <dbReference type="ChEBI" id="CHEBI:57643"/>
        <dbReference type="ChEBI" id="CHEBI:58608"/>
        <dbReference type="EC" id="3.1.4.4"/>
    </reaction>
</comment>
<organism evidence="8 9">
    <name type="scientific">Agromyces mariniharenae</name>
    <dbReference type="NCBI Taxonomy" id="2604423"/>
    <lineage>
        <taxon>Bacteria</taxon>
        <taxon>Bacillati</taxon>
        <taxon>Actinomycetota</taxon>
        <taxon>Actinomycetes</taxon>
        <taxon>Micrococcales</taxon>
        <taxon>Microbacteriaceae</taxon>
        <taxon>Agromyces</taxon>
    </lineage>
</organism>
<evidence type="ECO:0000256" key="3">
    <source>
        <dbReference type="ARBA" id="ARBA00012027"/>
    </source>
</evidence>
<dbReference type="GO" id="GO:0004630">
    <property type="term" value="F:phospholipase D activity"/>
    <property type="evidence" value="ECO:0007669"/>
    <property type="project" value="UniProtKB-EC"/>
</dbReference>
<dbReference type="AlphaFoldDB" id="A0A5S4V5E7"/>
<dbReference type="InterPro" id="IPR025202">
    <property type="entry name" value="PLD-like_dom"/>
</dbReference>
<dbReference type="InterPro" id="IPR051406">
    <property type="entry name" value="PLD_domain"/>
</dbReference>
<keyword evidence="4" id="KW-0378">Hydrolase</keyword>
<dbReference type="Pfam" id="PF13091">
    <property type="entry name" value="PLDc_2"/>
    <property type="match status" value="2"/>
</dbReference>
<evidence type="ECO:0000313" key="9">
    <source>
        <dbReference type="Proteomes" id="UP000325243"/>
    </source>
</evidence>
<dbReference type="EMBL" id="VSSB01000001">
    <property type="protein sequence ID" value="TYL53259.1"/>
    <property type="molecule type" value="Genomic_DNA"/>
</dbReference>
<sequence>MRFRSPAAGGIRVFAVAGTNTISFGIEADAAARTGLLGFAVERIDPTENQRYFMSGFKVFPSVIPAPDATITVSTFEHPIQSLVWDDFTAKPGRPYTYRFHPLAGAPKNLDRTRPVVELDVETEPLHGGTHDVFFNRGVASSQRYALKFGNLPPDRQPTERRRREALAWLSRDLDEAMLRFIRAARPGQAIRGCVYEFTYAPVLAELKHAIDQGVDVKLVVDLKVNEHTTNEKQRDGSTKAVFHASDPRLRNLQAITDAGLPDSAIVRREARRSSIAHNKFMVLLNAAGKPTQVWTGSTNLTDGGVHGQANVGHWIRDRAVAGAYLDYRRLGLNSHVAFMHCKFLLRDPLGPDPIVVTGSANFSEASTTGNDENMVIIRGDRRVADIYFTEFNRLFNHYYFRAVVDRTSRGTTAAASPATAGSLALAENDGWLEKYAPGTLRTKRVDQYVRMAL</sequence>
<dbReference type="RefSeq" id="WP_148732728.1">
    <property type="nucleotide sequence ID" value="NZ_VSSB01000001.1"/>
</dbReference>